<dbReference type="GO" id="GO:0006417">
    <property type="term" value="P:regulation of translation"/>
    <property type="evidence" value="ECO:0007669"/>
    <property type="project" value="UniProtKB-KW"/>
</dbReference>
<name>A0A1Q3EU68_CULTA</name>
<evidence type="ECO:0000256" key="3">
    <source>
        <dbReference type="ARBA" id="ARBA00022845"/>
    </source>
</evidence>
<sequence>MLPRNRFRGRLSFSSPVTAYRYESVRPYAGSGVGDYYDDYYYDHHYKQAESATEQTNPADQQQLQPAIVDPECLIKHPLQFTWTLWYQEMDRSKNWEDTLNEVTSFSTVEDFWSLYNHIKSPSDIKAGSDYSLFKTGVRPMWEDEGNKRGGRWMLNFTRGQRQDLDKYWLDTILCLIGEAFDCADEICGAVVNVRPKGDKIAIWTANFNNRDAVLSIGRIYKERLGLKFPITYHLHKDTMVKSGSSVKAAFTV</sequence>
<comment type="similarity">
    <text evidence="1 7">Belongs to the eukaryotic initiation factor 4E family.</text>
</comment>
<accession>A0A1Q3EU68</accession>
<evidence type="ECO:0000256" key="1">
    <source>
        <dbReference type="ARBA" id="ARBA00009860"/>
    </source>
</evidence>
<dbReference type="PANTHER" id="PTHR11960:SF8">
    <property type="entry name" value="EUKARYOTIC TRANSLATION INITIATION FACTOR 4E1-RELATED"/>
    <property type="match status" value="1"/>
</dbReference>
<evidence type="ECO:0000256" key="6">
    <source>
        <dbReference type="ARBA" id="ARBA00032656"/>
    </source>
</evidence>
<keyword evidence="2 7" id="KW-0396">Initiation factor</keyword>
<evidence type="ECO:0000256" key="5">
    <source>
        <dbReference type="ARBA" id="ARBA00022917"/>
    </source>
</evidence>
<proteinExistence type="inferred from homology"/>
<dbReference type="InterPro" id="IPR023398">
    <property type="entry name" value="TIF_eIF4e-like"/>
</dbReference>
<keyword evidence="4 7" id="KW-0694">RNA-binding</keyword>
<dbReference type="GO" id="GO:0000340">
    <property type="term" value="F:RNA 7-methylguanosine cap binding"/>
    <property type="evidence" value="ECO:0007669"/>
    <property type="project" value="TreeGrafter"/>
</dbReference>
<dbReference type="Pfam" id="PF01652">
    <property type="entry name" value="IF4E"/>
    <property type="match status" value="1"/>
</dbReference>
<evidence type="ECO:0000313" key="8">
    <source>
        <dbReference type="EMBL" id="JAV18851.1"/>
    </source>
</evidence>
<evidence type="ECO:0000256" key="7">
    <source>
        <dbReference type="RuleBase" id="RU004374"/>
    </source>
</evidence>
<dbReference type="PROSITE" id="PS00813">
    <property type="entry name" value="IF4E"/>
    <property type="match status" value="1"/>
</dbReference>
<dbReference type="EMBL" id="GFDL01016194">
    <property type="protein sequence ID" value="JAV18851.1"/>
    <property type="molecule type" value="Transcribed_RNA"/>
</dbReference>
<keyword evidence="5 7" id="KW-0648">Protein biosynthesis</keyword>
<protein>
    <recommendedName>
        <fullName evidence="6">eIF-4F 25 kDa subunit</fullName>
    </recommendedName>
</protein>
<dbReference type="AlphaFoldDB" id="A0A1Q3EU68"/>
<keyword evidence="3" id="KW-0810">Translation regulation</keyword>
<dbReference type="InterPro" id="IPR001040">
    <property type="entry name" value="TIF_eIF_4E"/>
</dbReference>
<dbReference type="Gene3D" id="3.30.760.10">
    <property type="entry name" value="RNA Cap, Translation Initiation Factor Eif4e"/>
    <property type="match status" value="1"/>
</dbReference>
<dbReference type="SUPFAM" id="SSF55418">
    <property type="entry name" value="eIF4e-like"/>
    <property type="match status" value="1"/>
</dbReference>
<organism evidence="8">
    <name type="scientific">Culex tarsalis</name>
    <name type="common">Encephalitis mosquito</name>
    <dbReference type="NCBI Taxonomy" id="7177"/>
    <lineage>
        <taxon>Eukaryota</taxon>
        <taxon>Metazoa</taxon>
        <taxon>Ecdysozoa</taxon>
        <taxon>Arthropoda</taxon>
        <taxon>Hexapoda</taxon>
        <taxon>Insecta</taxon>
        <taxon>Pterygota</taxon>
        <taxon>Neoptera</taxon>
        <taxon>Endopterygota</taxon>
        <taxon>Diptera</taxon>
        <taxon>Nematocera</taxon>
        <taxon>Culicoidea</taxon>
        <taxon>Culicidae</taxon>
        <taxon>Culicinae</taxon>
        <taxon>Culicini</taxon>
        <taxon>Culex</taxon>
        <taxon>Culex</taxon>
    </lineage>
</organism>
<dbReference type="PANTHER" id="PTHR11960">
    <property type="entry name" value="EUKARYOTIC TRANSLATION INITIATION FACTOR 4E RELATED"/>
    <property type="match status" value="1"/>
</dbReference>
<reference evidence="8" key="1">
    <citation type="submission" date="2017-01" db="EMBL/GenBank/DDBJ databases">
        <title>A deep insight into the sialotranscriptome of adult male and female Cluex tarsalis mosquitoes.</title>
        <authorList>
            <person name="Ribeiro J.M."/>
            <person name="Moreira F."/>
            <person name="Bernard K.A."/>
            <person name="Calvo E."/>
        </authorList>
    </citation>
    <scope>NUCLEOTIDE SEQUENCE</scope>
    <source>
        <strain evidence="8">Kern County</strain>
        <tissue evidence="8">Salivary glands</tissue>
    </source>
</reference>
<dbReference type="GO" id="GO:0003743">
    <property type="term" value="F:translation initiation factor activity"/>
    <property type="evidence" value="ECO:0007669"/>
    <property type="project" value="UniProtKB-KW"/>
</dbReference>
<evidence type="ECO:0000256" key="4">
    <source>
        <dbReference type="ARBA" id="ARBA00022884"/>
    </source>
</evidence>
<dbReference type="GO" id="GO:0016281">
    <property type="term" value="C:eukaryotic translation initiation factor 4F complex"/>
    <property type="evidence" value="ECO:0007669"/>
    <property type="project" value="TreeGrafter"/>
</dbReference>
<evidence type="ECO:0000256" key="2">
    <source>
        <dbReference type="ARBA" id="ARBA00022540"/>
    </source>
</evidence>
<dbReference type="InterPro" id="IPR019770">
    <property type="entry name" value="TIF_eIF_4E_CS"/>
</dbReference>